<organism evidence="7 8">
    <name type="scientific">Litorimonas cladophorae</name>
    <dbReference type="NCBI Taxonomy" id="1220491"/>
    <lineage>
        <taxon>Bacteria</taxon>
        <taxon>Pseudomonadati</taxon>
        <taxon>Pseudomonadota</taxon>
        <taxon>Alphaproteobacteria</taxon>
        <taxon>Maricaulales</taxon>
        <taxon>Robiginitomaculaceae</taxon>
    </lineage>
</organism>
<name>A0A918KFE3_9PROT</name>
<feature type="binding site" evidence="6">
    <location>
        <position position="185"/>
    </location>
    <ligand>
        <name>S-adenosyl-L-methionine</name>
        <dbReference type="ChEBI" id="CHEBI:59789"/>
    </ligand>
</feature>
<evidence type="ECO:0000313" key="7">
    <source>
        <dbReference type="EMBL" id="GGX60822.1"/>
    </source>
</evidence>
<reference evidence="7 8" key="1">
    <citation type="journal article" date="2014" name="Int. J. Syst. Evol. Microbiol.">
        <title>Complete genome sequence of Corynebacterium casei LMG S-19264T (=DSM 44701T), isolated from a smear-ripened cheese.</title>
        <authorList>
            <consortium name="US DOE Joint Genome Institute (JGI-PGF)"/>
            <person name="Walter F."/>
            <person name="Albersmeier A."/>
            <person name="Kalinowski J."/>
            <person name="Ruckert C."/>
        </authorList>
    </citation>
    <scope>NUCLEOTIDE SEQUENCE [LARGE SCALE GENOMIC DNA]</scope>
    <source>
        <strain evidence="7 8">KCTC 23968</strain>
    </source>
</reference>
<evidence type="ECO:0000256" key="4">
    <source>
        <dbReference type="ARBA" id="ARBA00022679"/>
    </source>
</evidence>
<evidence type="ECO:0000256" key="2">
    <source>
        <dbReference type="ARBA" id="ARBA00022490"/>
    </source>
</evidence>
<dbReference type="GO" id="GO:0032259">
    <property type="term" value="P:methylation"/>
    <property type="evidence" value="ECO:0007669"/>
    <property type="project" value="UniProtKB-KW"/>
</dbReference>
<dbReference type="EMBL" id="BMYV01000001">
    <property type="protein sequence ID" value="GGX60822.1"/>
    <property type="molecule type" value="Genomic_DNA"/>
</dbReference>
<dbReference type="PIRSF" id="PIRSF000401">
    <property type="entry name" value="RPL11_MTase"/>
    <property type="match status" value="1"/>
</dbReference>
<dbReference type="AlphaFoldDB" id="A0A918KFE3"/>
<feature type="binding site" evidence="6">
    <location>
        <position position="231"/>
    </location>
    <ligand>
        <name>S-adenosyl-L-methionine</name>
        <dbReference type="ChEBI" id="CHEBI:59789"/>
    </ligand>
</feature>
<dbReference type="Pfam" id="PF06325">
    <property type="entry name" value="PrmA"/>
    <property type="match status" value="1"/>
</dbReference>
<gene>
    <name evidence="6" type="primary">prmA</name>
    <name evidence="7" type="ORF">GCM10011309_08320</name>
</gene>
<comment type="function">
    <text evidence="6">Methylates ribosomal protein L11.</text>
</comment>
<dbReference type="HAMAP" id="MF_00735">
    <property type="entry name" value="Methyltr_PrmA"/>
    <property type="match status" value="1"/>
</dbReference>
<dbReference type="SUPFAM" id="SSF53335">
    <property type="entry name" value="S-adenosyl-L-methionine-dependent methyltransferases"/>
    <property type="match status" value="1"/>
</dbReference>
<keyword evidence="3 6" id="KW-0489">Methyltransferase</keyword>
<dbReference type="GO" id="GO:0005737">
    <property type="term" value="C:cytoplasm"/>
    <property type="evidence" value="ECO:0007669"/>
    <property type="project" value="UniProtKB-SubCell"/>
</dbReference>
<proteinExistence type="inferred from homology"/>
<evidence type="ECO:0000256" key="3">
    <source>
        <dbReference type="ARBA" id="ARBA00022603"/>
    </source>
</evidence>
<comment type="similarity">
    <text evidence="1 6">Belongs to the methyltransferase superfamily. PrmA family.</text>
</comment>
<evidence type="ECO:0000256" key="1">
    <source>
        <dbReference type="ARBA" id="ARBA00009741"/>
    </source>
</evidence>
<comment type="caution">
    <text evidence="7">The sequence shown here is derived from an EMBL/GenBank/DDBJ whole genome shotgun (WGS) entry which is preliminary data.</text>
</comment>
<dbReference type="GO" id="GO:0008276">
    <property type="term" value="F:protein methyltransferase activity"/>
    <property type="evidence" value="ECO:0007669"/>
    <property type="project" value="UniProtKB-UniRule"/>
</dbReference>
<evidence type="ECO:0000256" key="6">
    <source>
        <dbReference type="HAMAP-Rule" id="MF_00735"/>
    </source>
</evidence>
<feature type="binding site" evidence="6">
    <location>
        <position position="138"/>
    </location>
    <ligand>
        <name>S-adenosyl-L-methionine</name>
        <dbReference type="ChEBI" id="CHEBI:59789"/>
    </ligand>
</feature>
<dbReference type="Gene3D" id="3.40.50.150">
    <property type="entry name" value="Vaccinia Virus protein VP39"/>
    <property type="match status" value="1"/>
</dbReference>
<dbReference type="InterPro" id="IPR029063">
    <property type="entry name" value="SAM-dependent_MTases_sf"/>
</dbReference>
<evidence type="ECO:0000313" key="8">
    <source>
        <dbReference type="Proteomes" id="UP000600865"/>
    </source>
</evidence>
<dbReference type="CDD" id="cd02440">
    <property type="entry name" value="AdoMet_MTases"/>
    <property type="match status" value="1"/>
</dbReference>
<comment type="catalytic activity">
    <reaction evidence="6">
        <text>L-lysyl-[protein] + 3 S-adenosyl-L-methionine = N(6),N(6),N(6)-trimethyl-L-lysyl-[protein] + 3 S-adenosyl-L-homocysteine + 3 H(+)</text>
        <dbReference type="Rhea" id="RHEA:54192"/>
        <dbReference type="Rhea" id="RHEA-COMP:9752"/>
        <dbReference type="Rhea" id="RHEA-COMP:13826"/>
        <dbReference type="ChEBI" id="CHEBI:15378"/>
        <dbReference type="ChEBI" id="CHEBI:29969"/>
        <dbReference type="ChEBI" id="CHEBI:57856"/>
        <dbReference type="ChEBI" id="CHEBI:59789"/>
        <dbReference type="ChEBI" id="CHEBI:61961"/>
    </reaction>
</comment>
<evidence type="ECO:0000256" key="5">
    <source>
        <dbReference type="ARBA" id="ARBA00022691"/>
    </source>
</evidence>
<dbReference type="RefSeq" id="WP_189581681.1">
    <property type="nucleotide sequence ID" value="NZ_BMYV01000001.1"/>
</dbReference>
<keyword evidence="4 6" id="KW-0808">Transferase</keyword>
<dbReference type="Proteomes" id="UP000600865">
    <property type="component" value="Unassembled WGS sequence"/>
</dbReference>
<protein>
    <recommendedName>
        <fullName evidence="6">Ribosomal protein L11 methyltransferase</fullName>
        <shortName evidence="6">L11 Mtase</shortName>
        <ecNumber evidence="6">2.1.1.-</ecNumber>
    </recommendedName>
</protein>
<dbReference type="InterPro" id="IPR004498">
    <property type="entry name" value="Ribosomal_PrmA_MeTrfase"/>
</dbReference>
<comment type="subcellular location">
    <subcellularLocation>
        <location evidence="6">Cytoplasm</location>
    </subcellularLocation>
</comment>
<sequence length="297" mass="31336">MDTEFVDGFRPWALDIYTEADTAFDLSDDLGMDSHMSALSVTLFDAPNGQMLVQALYESEALAIASRAALSIPSSAEVKISRLPATDWVSETQAGLAPVRAGRFHVHGSHDIETVPNDVIPIHVDAGLAFGTGHHGTTAGCLRIYSELLDQGIRPKTVLDLGCGAGVLAIAAAKTLDTAEILATDIDPDAIMVTDQNKVLNHVQDKVAAHVVDGFDSPQLSGRQFELIFANILAGPLMTLADDIVSAATPGGRVILSGILDEKAEQVAKCFEAAGLSVVPQPSLEGWTSLLAQRPTS</sequence>
<dbReference type="PANTHER" id="PTHR43648:SF1">
    <property type="entry name" value="ELECTRON TRANSFER FLAVOPROTEIN BETA SUBUNIT LYSINE METHYLTRANSFERASE"/>
    <property type="match status" value="1"/>
</dbReference>
<keyword evidence="2 6" id="KW-0963">Cytoplasm</keyword>
<keyword evidence="8" id="KW-1185">Reference proteome</keyword>
<dbReference type="InterPro" id="IPR050078">
    <property type="entry name" value="Ribosomal_L11_MeTrfase_PrmA"/>
</dbReference>
<keyword evidence="5 6" id="KW-0949">S-adenosyl-L-methionine</keyword>
<accession>A0A918KFE3</accession>
<feature type="binding site" evidence="6">
    <location>
        <position position="162"/>
    </location>
    <ligand>
        <name>S-adenosyl-L-methionine</name>
        <dbReference type="ChEBI" id="CHEBI:59789"/>
    </ligand>
</feature>
<dbReference type="EC" id="2.1.1.-" evidence="6"/>
<dbReference type="PANTHER" id="PTHR43648">
    <property type="entry name" value="ELECTRON TRANSFER FLAVOPROTEIN BETA SUBUNIT LYSINE METHYLTRANSFERASE"/>
    <property type="match status" value="1"/>
</dbReference>